<gene>
    <name evidence="3" type="ORF">SAMN04489745_0026</name>
    <name evidence="4" type="ORF">SAMN04489745_3103</name>
    <name evidence="5" type="ORF">SAMN04489745_3447</name>
    <name evidence="6" type="ORF">SAMN04489745_3557</name>
</gene>
<organism evidence="3 7">
    <name type="scientific">Arthrobacter woluwensis</name>
    <dbReference type="NCBI Taxonomy" id="156980"/>
    <lineage>
        <taxon>Bacteria</taxon>
        <taxon>Bacillati</taxon>
        <taxon>Actinomycetota</taxon>
        <taxon>Actinomycetes</taxon>
        <taxon>Micrococcales</taxon>
        <taxon>Micrococcaceae</taxon>
        <taxon>Arthrobacter</taxon>
    </lineage>
</organism>
<evidence type="ECO:0000256" key="1">
    <source>
        <dbReference type="SAM" id="MobiDB-lite"/>
    </source>
</evidence>
<feature type="region of interest" description="Disordered" evidence="1">
    <location>
        <begin position="76"/>
        <end position="115"/>
    </location>
</feature>
<feature type="transmembrane region" description="Helical" evidence="2">
    <location>
        <begin position="39"/>
        <end position="56"/>
    </location>
</feature>
<dbReference type="EMBL" id="FNSN01000004">
    <property type="protein sequence ID" value="SEC89494.1"/>
    <property type="molecule type" value="Genomic_DNA"/>
</dbReference>
<evidence type="ECO:0000256" key="2">
    <source>
        <dbReference type="SAM" id="Phobius"/>
    </source>
</evidence>
<proteinExistence type="predicted"/>
<accession>A0A1H4I6G0</accession>
<feature type="compositionally biased region" description="Polar residues" evidence="1">
    <location>
        <begin position="105"/>
        <end position="115"/>
    </location>
</feature>
<evidence type="ECO:0000313" key="6">
    <source>
        <dbReference type="EMBL" id="SEC96072.1"/>
    </source>
</evidence>
<reference evidence="3 7" key="1">
    <citation type="submission" date="2016-10" db="EMBL/GenBank/DDBJ databases">
        <authorList>
            <person name="de Groot N.N."/>
        </authorList>
    </citation>
    <scope>NUCLEOTIDE SEQUENCE [LARGE SCALE GENOMIC DNA]</scope>
    <source>
        <strain evidence="3 7">DSM 10495</strain>
    </source>
</reference>
<evidence type="ECO:0000313" key="7">
    <source>
        <dbReference type="Proteomes" id="UP000182652"/>
    </source>
</evidence>
<dbReference type="Proteomes" id="UP000182652">
    <property type="component" value="Unassembled WGS sequence"/>
</dbReference>
<keyword evidence="7" id="KW-1185">Reference proteome</keyword>
<sequence length="115" mass="13373">MNFARAFRWLSNTYWPALLTALILTIYAVMALIRGERETAVYISLTVFWAVFAWQLERKAFGRGYIKGQIDHAEQMKNRKSSRSEVHFTGSPMSVEDFERHVRNSARNRTSNEGL</sequence>
<dbReference type="RefSeq" id="WP_066217393.1">
    <property type="nucleotide sequence ID" value="NZ_FNSN01000001.1"/>
</dbReference>
<dbReference type="EMBL" id="FNSN01000001">
    <property type="protein sequence ID" value="SEB28948.1"/>
    <property type="molecule type" value="Genomic_DNA"/>
</dbReference>
<dbReference type="AlphaFoldDB" id="A0A1H4I6G0"/>
<name>A0A1H4I6G0_9MICC</name>
<dbReference type="EMBL" id="FNSN01000003">
    <property type="protein sequence ID" value="SEC53015.1"/>
    <property type="molecule type" value="Genomic_DNA"/>
</dbReference>
<dbReference type="STRING" id="156980.SAMN04489745_0026"/>
<keyword evidence="2" id="KW-0812">Transmembrane</keyword>
<protein>
    <submittedName>
        <fullName evidence="3">Uncharacterized protein</fullName>
    </submittedName>
</protein>
<feature type="compositionally biased region" description="Basic and acidic residues" evidence="1">
    <location>
        <begin position="76"/>
        <end position="86"/>
    </location>
</feature>
<keyword evidence="2" id="KW-0472">Membrane</keyword>
<evidence type="ECO:0000313" key="4">
    <source>
        <dbReference type="EMBL" id="SEC53015.1"/>
    </source>
</evidence>
<evidence type="ECO:0000313" key="3">
    <source>
        <dbReference type="EMBL" id="SEB28948.1"/>
    </source>
</evidence>
<keyword evidence="2" id="KW-1133">Transmembrane helix</keyword>
<feature type="transmembrane region" description="Helical" evidence="2">
    <location>
        <begin position="12"/>
        <end position="33"/>
    </location>
</feature>
<evidence type="ECO:0000313" key="5">
    <source>
        <dbReference type="EMBL" id="SEC89494.1"/>
    </source>
</evidence>
<dbReference type="EMBL" id="FNSN01000006">
    <property type="protein sequence ID" value="SEC96072.1"/>
    <property type="molecule type" value="Genomic_DNA"/>
</dbReference>